<dbReference type="EMBL" id="CP046509">
    <property type="protein sequence ID" value="QGU89224.1"/>
    <property type="molecule type" value="Genomic_DNA"/>
</dbReference>
<dbReference type="RefSeq" id="WP_154754273.1">
    <property type="nucleotide sequence ID" value="NZ_CP046509.1"/>
</dbReference>
<dbReference type="GO" id="GO:0043565">
    <property type="term" value="F:sequence-specific DNA binding"/>
    <property type="evidence" value="ECO:0007669"/>
    <property type="project" value="InterPro"/>
</dbReference>
<proteinExistence type="predicted"/>
<dbReference type="Pfam" id="PF12833">
    <property type="entry name" value="HTH_18"/>
    <property type="match status" value="1"/>
</dbReference>
<keyword evidence="5" id="KW-0804">Transcription</keyword>
<dbReference type="Proteomes" id="UP000424752">
    <property type="component" value="Chromosome"/>
</dbReference>
<evidence type="ECO:0000313" key="10">
    <source>
        <dbReference type="Proteomes" id="UP000424752"/>
    </source>
</evidence>
<feature type="domain" description="HTH araC/xylS-type" evidence="7">
    <location>
        <begin position="156"/>
        <end position="253"/>
    </location>
</feature>
<dbReference type="InterPro" id="IPR009057">
    <property type="entry name" value="Homeodomain-like_sf"/>
</dbReference>
<dbReference type="PANTHER" id="PTHR11019">
    <property type="entry name" value="HTH-TYPE TRANSCRIPTIONAL REGULATOR NIMR"/>
    <property type="match status" value="1"/>
</dbReference>
<dbReference type="AlphaFoldDB" id="A0A6I6EHL1"/>
<reference evidence="9 10" key="2">
    <citation type="submission" date="2019-12" db="EMBL/GenBank/DDBJ databases">
        <title>Erwinia sp. nov., isolated from droppings of birds in the Qinghai-Tiebt plateau of China.</title>
        <authorList>
            <person name="Ge Y."/>
        </authorList>
    </citation>
    <scope>NUCLEOTIDE SEQUENCE [LARGE SCALE GENOMIC DNA]</scope>
    <source>
        <strain evidence="9 10">J780</strain>
    </source>
</reference>
<sequence length="256" mass="28482">MSAILDFCFAHRPLVPFSHDYRHGDVEPLHHHNCAQLVHTLTGVVRVETPLGHWIVPPGRGVWLPAGVKHALQMTGAVAARTLFIDPLARADLPASCQVVQVSPLLRELIVNALDLPESYAPASRAERIYELILDEIRVMAELPFSLPEPQSDALVGLCQALRSAPGESWTLENSARRINVSSRTLARHFYQETGLQFSDWVRRARLMEALTRLARGDSVLTVSLELGYESQSAFSAMFRRILGVAPSDYFPSDRP</sequence>
<dbReference type="Gene3D" id="2.60.120.10">
    <property type="entry name" value="Jelly Rolls"/>
    <property type="match status" value="1"/>
</dbReference>
<evidence type="ECO:0000313" key="9">
    <source>
        <dbReference type="EMBL" id="QGU89224.1"/>
    </source>
</evidence>
<dbReference type="InterPro" id="IPR018060">
    <property type="entry name" value="HTH_AraC"/>
</dbReference>
<dbReference type="PANTHER" id="PTHR11019:SF159">
    <property type="entry name" value="TRANSCRIPTIONAL REGULATOR-RELATED"/>
    <property type="match status" value="1"/>
</dbReference>
<dbReference type="Pfam" id="PF02311">
    <property type="entry name" value="AraC_binding"/>
    <property type="match status" value="1"/>
</dbReference>
<dbReference type="InterPro" id="IPR003313">
    <property type="entry name" value="AraC-bd"/>
</dbReference>
<dbReference type="Gene3D" id="1.10.10.60">
    <property type="entry name" value="Homeodomain-like"/>
    <property type="match status" value="1"/>
</dbReference>
<dbReference type="EMBL" id="WLZX01000011">
    <property type="protein sequence ID" value="MTD29036.1"/>
    <property type="molecule type" value="Genomic_DNA"/>
</dbReference>
<keyword evidence="11" id="KW-1185">Reference proteome</keyword>
<dbReference type="PROSITE" id="PS01124">
    <property type="entry name" value="HTH_ARAC_FAMILY_2"/>
    <property type="match status" value="1"/>
</dbReference>
<evidence type="ECO:0000256" key="5">
    <source>
        <dbReference type="ARBA" id="ARBA00023163"/>
    </source>
</evidence>
<dbReference type="GO" id="GO:0003700">
    <property type="term" value="F:DNA-binding transcription factor activity"/>
    <property type="evidence" value="ECO:0007669"/>
    <property type="project" value="InterPro"/>
</dbReference>
<name>A0A6I6EHL1_9GAMM</name>
<dbReference type="SUPFAM" id="SSF51182">
    <property type="entry name" value="RmlC-like cupins"/>
    <property type="match status" value="1"/>
</dbReference>
<organism evidence="9 10">
    <name type="scientific">Erwinia sorbitola</name>
    <dbReference type="NCBI Taxonomy" id="2681984"/>
    <lineage>
        <taxon>Bacteria</taxon>
        <taxon>Pseudomonadati</taxon>
        <taxon>Pseudomonadota</taxon>
        <taxon>Gammaproteobacteria</taxon>
        <taxon>Enterobacterales</taxon>
        <taxon>Erwiniaceae</taxon>
        <taxon>Erwinia</taxon>
    </lineage>
</organism>
<dbReference type="Proteomes" id="UP000480164">
    <property type="component" value="Unassembled WGS sequence"/>
</dbReference>
<evidence type="ECO:0000256" key="1">
    <source>
        <dbReference type="ARBA" id="ARBA00022491"/>
    </source>
</evidence>
<keyword evidence="1" id="KW-0678">Repressor</keyword>
<accession>A0A6I6EHL1</accession>
<evidence type="ECO:0000256" key="4">
    <source>
        <dbReference type="ARBA" id="ARBA00023159"/>
    </source>
</evidence>
<gene>
    <name evidence="8" type="ORF">GK011_19060</name>
    <name evidence="9" type="ORF">GN242_19260</name>
</gene>
<dbReference type="InterPro" id="IPR011051">
    <property type="entry name" value="RmlC_Cupin_sf"/>
</dbReference>
<evidence type="ECO:0000313" key="11">
    <source>
        <dbReference type="Proteomes" id="UP000480164"/>
    </source>
</evidence>
<dbReference type="CDD" id="cd06124">
    <property type="entry name" value="cupin_NimR-like_N"/>
    <property type="match status" value="1"/>
</dbReference>
<evidence type="ECO:0000256" key="3">
    <source>
        <dbReference type="ARBA" id="ARBA00023125"/>
    </source>
</evidence>
<evidence type="ECO:0000259" key="7">
    <source>
        <dbReference type="PROSITE" id="PS01124"/>
    </source>
</evidence>
<dbReference type="SUPFAM" id="SSF46689">
    <property type="entry name" value="Homeodomain-like"/>
    <property type="match status" value="1"/>
</dbReference>
<keyword evidence="3" id="KW-0238">DNA-binding</keyword>
<dbReference type="InterPro" id="IPR018062">
    <property type="entry name" value="HTH_AraC-typ_CS"/>
</dbReference>
<reference evidence="8 11" key="1">
    <citation type="submission" date="2019-11" db="EMBL/GenBank/DDBJ databases">
        <title>Erwinia sp. nov., isolated from feces of birds in Tibet plateau of China.</title>
        <authorList>
            <person name="Ge Y."/>
        </authorList>
    </citation>
    <scope>NUCLEOTIDE SEQUENCE [LARGE SCALE GENOMIC DNA]</scope>
    <source>
        <strain evidence="8 11">J316</strain>
    </source>
</reference>
<dbReference type="InterPro" id="IPR020449">
    <property type="entry name" value="Tscrpt_reg_AraC-type_HTH"/>
</dbReference>
<dbReference type="PRINTS" id="PR00032">
    <property type="entry name" value="HTHARAC"/>
</dbReference>
<dbReference type="InterPro" id="IPR014710">
    <property type="entry name" value="RmlC-like_jellyroll"/>
</dbReference>
<keyword evidence="2" id="KW-0805">Transcription regulation</keyword>
<protein>
    <recommendedName>
        <fullName evidence="6">Arabinose operon regulatory protein</fullName>
    </recommendedName>
</protein>
<dbReference type="SMART" id="SM00342">
    <property type="entry name" value="HTH_ARAC"/>
    <property type="match status" value="1"/>
</dbReference>
<dbReference type="PROSITE" id="PS00041">
    <property type="entry name" value="HTH_ARAC_FAMILY_1"/>
    <property type="match status" value="1"/>
</dbReference>
<accession>A0A6L6GTL7</accession>
<evidence type="ECO:0000256" key="2">
    <source>
        <dbReference type="ARBA" id="ARBA00023015"/>
    </source>
</evidence>
<evidence type="ECO:0000313" key="8">
    <source>
        <dbReference type="EMBL" id="MTD29036.1"/>
    </source>
</evidence>
<dbReference type="KEGG" id="erwi:GN242_19260"/>
<keyword evidence="4" id="KW-0010">Activator</keyword>
<dbReference type="FunFam" id="1.10.10.60:FF:000132">
    <property type="entry name" value="AraC family transcriptional regulator"/>
    <property type="match status" value="1"/>
</dbReference>
<evidence type="ECO:0000256" key="6">
    <source>
        <dbReference type="ARBA" id="ARBA00044978"/>
    </source>
</evidence>